<evidence type="ECO:0000313" key="1">
    <source>
        <dbReference type="EMBL" id="KAB7508072.1"/>
    </source>
</evidence>
<protein>
    <submittedName>
        <fullName evidence="1">Uncharacterized protein</fullName>
    </submittedName>
</protein>
<keyword evidence="2" id="KW-1185">Reference proteome</keyword>
<dbReference type="EMBL" id="SEYY01000081">
    <property type="protein sequence ID" value="KAB7508072.1"/>
    <property type="molecule type" value="Genomic_DNA"/>
</dbReference>
<organism evidence="1 2">
    <name type="scientific">Armadillidium nasatum</name>
    <dbReference type="NCBI Taxonomy" id="96803"/>
    <lineage>
        <taxon>Eukaryota</taxon>
        <taxon>Metazoa</taxon>
        <taxon>Ecdysozoa</taxon>
        <taxon>Arthropoda</taxon>
        <taxon>Crustacea</taxon>
        <taxon>Multicrustacea</taxon>
        <taxon>Malacostraca</taxon>
        <taxon>Eumalacostraca</taxon>
        <taxon>Peracarida</taxon>
        <taxon>Isopoda</taxon>
        <taxon>Oniscidea</taxon>
        <taxon>Crinocheta</taxon>
        <taxon>Armadillidiidae</taxon>
        <taxon>Armadillidium</taxon>
    </lineage>
</organism>
<proteinExistence type="predicted"/>
<dbReference type="Proteomes" id="UP000326759">
    <property type="component" value="Unassembled WGS sequence"/>
</dbReference>
<evidence type="ECO:0000313" key="2">
    <source>
        <dbReference type="Proteomes" id="UP000326759"/>
    </source>
</evidence>
<dbReference type="AlphaFoldDB" id="A0A5N5TPM6"/>
<sequence length="82" mass="9743">MIVCQYHRLGHRAQAKPYSLNFEFEELKKRLRKRCEVICFEWHVLGLNLQPNSIIMKVHKKILVLSRILAGTENFSSDKIKF</sequence>
<accession>A0A5N5TPM6</accession>
<comment type="caution">
    <text evidence="1">The sequence shown here is derived from an EMBL/GenBank/DDBJ whole genome shotgun (WGS) entry which is preliminary data.</text>
</comment>
<name>A0A5N5TPM6_9CRUS</name>
<gene>
    <name evidence="1" type="ORF">Anas_02402</name>
</gene>
<reference evidence="1 2" key="1">
    <citation type="journal article" date="2019" name="PLoS Biol.">
        <title>Sex chromosomes control vertical transmission of feminizing Wolbachia symbionts in an isopod.</title>
        <authorList>
            <person name="Becking T."/>
            <person name="Chebbi M.A."/>
            <person name="Giraud I."/>
            <person name="Moumen B."/>
            <person name="Laverre T."/>
            <person name="Caubet Y."/>
            <person name="Peccoud J."/>
            <person name="Gilbert C."/>
            <person name="Cordaux R."/>
        </authorList>
    </citation>
    <scope>NUCLEOTIDE SEQUENCE [LARGE SCALE GENOMIC DNA]</scope>
    <source>
        <strain evidence="1">ANa2</strain>
        <tissue evidence="1">Whole body excluding digestive tract and cuticle</tissue>
    </source>
</reference>